<sequence length="300" mass="33480">MMRASNFITRQCNAILESKQQAIIYAVIFSILPFASWISVALVSLITLRKGAKSGFDVLLPALVIHSVPLMMLVPLSGALINTLIAYLPCYFAGLSLRHTERWQSVAGMFFILAFLGSFFIQILAPGFIMEQFNLFKLVLTQYQELVEPSLNTINSDVLAQLFFGIQILSIIVSSIISLMFARAIQAKLFLPGGFRNELMTFRSGKLSFIVLMAVSLAAFYEIPLAMNVLPIVLCYFLASGFGLVYYFSSRKKQVRLFILLTVLILVKPTFVLCAYIVLGSLDSLVNFRSYFPSRVGESI</sequence>
<dbReference type="STRING" id="1122170.GCA_000701265_01098"/>
<feature type="transmembrane region" description="Helical" evidence="1">
    <location>
        <begin position="68"/>
        <end position="94"/>
    </location>
</feature>
<feature type="transmembrane region" description="Helical" evidence="1">
    <location>
        <begin position="206"/>
        <end position="223"/>
    </location>
</feature>
<proteinExistence type="predicted"/>
<feature type="transmembrane region" description="Helical" evidence="1">
    <location>
        <begin position="229"/>
        <end position="248"/>
    </location>
</feature>
<reference evidence="2 3" key="1">
    <citation type="submission" date="2018-06" db="EMBL/GenBank/DDBJ databases">
        <authorList>
            <consortium name="Pathogen Informatics"/>
            <person name="Doyle S."/>
        </authorList>
    </citation>
    <scope>NUCLEOTIDE SEQUENCE [LARGE SCALE GENOMIC DNA]</scope>
    <source>
        <strain evidence="2 3">NCTC11532</strain>
    </source>
</reference>
<gene>
    <name evidence="2" type="ORF">NCTC11532_01388</name>
</gene>
<dbReference type="Proteomes" id="UP000255297">
    <property type="component" value="Unassembled WGS sequence"/>
</dbReference>
<organism evidence="2 3">
    <name type="scientific">Legionella wadsworthii</name>
    <dbReference type="NCBI Taxonomy" id="28088"/>
    <lineage>
        <taxon>Bacteria</taxon>
        <taxon>Pseudomonadati</taxon>
        <taxon>Pseudomonadota</taxon>
        <taxon>Gammaproteobacteria</taxon>
        <taxon>Legionellales</taxon>
        <taxon>Legionellaceae</taxon>
        <taxon>Legionella</taxon>
    </lineage>
</organism>
<dbReference type="RefSeq" id="WP_031565938.1">
    <property type="nucleotide sequence ID" value="NZ_CAAAIS010000003.1"/>
</dbReference>
<evidence type="ECO:0000256" key="1">
    <source>
        <dbReference type="SAM" id="Phobius"/>
    </source>
</evidence>
<keyword evidence="1" id="KW-1133">Transmembrane helix</keyword>
<accession>A0A378LQY4</accession>
<keyword evidence="3" id="KW-1185">Reference proteome</keyword>
<feature type="transmembrane region" description="Helical" evidence="1">
    <location>
        <begin position="106"/>
        <end position="129"/>
    </location>
</feature>
<dbReference type="AlphaFoldDB" id="A0A378LQY4"/>
<evidence type="ECO:0000313" key="2">
    <source>
        <dbReference type="EMBL" id="STY29203.1"/>
    </source>
</evidence>
<keyword evidence="1 2" id="KW-0812">Transmembrane</keyword>
<feature type="transmembrane region" description="Helical" evidence="1">
    <location>
        <begin position="23"/>
        <end position="48"/>
    </location>
</feature>
<evidence type="ECO:0000313" key="3">
    <source>
        <dbReference type="Proteomes" id="UP000255297"/>
    </source>
</evidence>
<dbReference type="EMBL" id="UGPB01000001">
    <property type="protein sequence ID" value="STY29203.1"/>
    <property type="molecule type" value="Genomic_DNA"/>
</dbReference>
<feature type="transmembrane region" description="Helical" evidence="1">
    <location>
        <begin position="255"/>
        <end position="279"/>
    </location>
</feature>
<name>A0A378LQY4_9GAMM</name>
<protein>
    <submittedName>
        <fullName evidence="2">Transmembrane protein</fullName>
    </submittedName>
</protein>
<keyword evidence="1" id="KW-0472">Membrane</keyword>
<feature type="transmembrane region" description="Helical" evidence="1">
    <location>
        <begin position="158"/>
        <end position="185"/>
    </location>
</feature>